<gene>
    <name evidence="5" type="ORF">V5O48_002293</name>
</gene>
<dbReference type="PANTHER" id="PTHR46720">
    <property type="entry name" value="HYDROXYLASE, PUTATIVE (AFU_ORTHOLOGUE AFUA_3G01460)-RELATED"/>
    <property type="match status" value="1"/>
</dbReference>
<proteinExistence type="predicted"/>
<comment type="caution">
    <text evidence="5">The sequence shown here is derived from an EMBL/GenBank/DDBJ whole genome shotgun (WGS) entry which is preliminary data.</text>
</comment>
<evidence type="ECO:0000313" key="5">
    <source>
        <dbReference type="EMBL" id="KAL0579729.1"/>
    </source>
</evidence>
<dbReference type="PROSITE" id="PS51257">
    <property type="entry name" value="PROKAR_LIPOPROTEIN"/>
    <property type="match status" value="1"/>
</dbReference>
<dbReference type="Gene3D" id="3.50.50.60">
    <property type="entry name" value="FAD/NAD(P)-binding domain"/>
    <property type="match status" value="1"/>
</dbReference>
<evidence type="ECO:0000256" key="2">
    <source>
        <dbReference type="ARBA" id="ARBA00022827"/>
    </source>
</evidence>
<evidence type="ECO:0000259" key="4">
    <source>
        <dbReference type="Pfam" id="PF01494"/>
    </source>
</evidence>
<evidence type="ECO:0000256" key="1">
    <source>
        <dbReference type="ARBA" id="ARBA00022630"/>
    </source>
</evidence>
<dbReference type="Pfam" id="PF01494">
    <property type="entry name" value="FAD_binding_3"/>
    <property type="match status" value="1"/>
</dbReference>
<accession>A0ABR3FW94</accession>
<reference evidence="5 6" key="1">
    <citation type="submission" date="2024-02" db="EMBL/GenBank/DDBJ databases">
        <title>A draft genome for the cacao thread blight pathogen Marasmius crinis-equi.</title>
        <authorList>
            <person name="Cohen S.P."/>
            <person name="Baruah I.K."/>
            <person name="Amoako-Attah I."/>
            <person name="Bukari Y."/>
            <person name="Meinhardt L.W."/>
            <person name="Bailey B.A."/>
        </authorList>
    </citation>
    <scope>NUCLEOTIDE SEQUENCE [LARGE SCALE GENOMIC DNA]</scope>
    <source>
        <strain evidence="5 6">GH-76</strain>
    </source>
</reference>
<dbReference type="Proteomes" id="UP001465976">
    <property type="component" value="Unassembled WGS sequence"/>
</dbReference>
<sequence length="443" mass="49485">MTTQPPKQLRIAIVGAGIGGLSCAVALKDCTDVQLDLYEQAPQMTEIGAGVTVWPRTWGMLKAMGMEEELVKRLKEPPKLDEPMIAFAFRKSDQEEGYPLVDLKIDGGSLNFHRKDIHQALLQQLPSFGKIHLNHRLEYCKETDRGVELKFLNGNMAECDLLIGADGVKSVVRRCVKGEGHASPVYTGTVAFRGLVPREKLAKVHPGHRTLDRPLQYCGKDRHIVVYPISQNQIVNVVAFYSKMEDLGKPLRTPEVREARLDEVLEIYKGWEPEVQELLGCIENPTCWVIQDLDPLESYITDRTLLLGDASVNLLINKVWQAHAMTPHLGAGAGQAMEDAYILGAIISASSRTKDDIPRILETYDAVRKPFANYIMSTAREQGTCYEMNAPEFQSVKEQGMVLSEEQISVFANTVKQNWSWATSSVDRDRQRAVTMMASSGKL</sequence>
<name>A0ABR3FW94_9AGAR</name>
<keyword evidence="2" id="KW-0274">FAD</keyword>
<organism evidence="5 6">
    <name type="scientific">Marasmius crinis-equi</name>
    <dbReference type="NCBI Taxonomy" id="585013"/>
    <lineage>
        <taxon>Eukaryota</taxon>
        <taxon>Fungi</taxon>
        <taxon>Dikarya</taxon>
        <taxon>Basidiomycota</taxon>
        <taxon>Agaricomycotina</taxon>
        <taxon>Agaricomycetes</taxon>
        <taxon>Agaricomycetidae</taxon>
        <taxon>Agaricales</taxon>
        <taxon>Marasmiineae</taxon>
        <taxon>Marasmiaceae</taxon>
        <taxon>Marasmius</taxon>
    </lineage>
</organism>
<keyword evidence="3" id="KW-0560">Oxidoreductase</keyword>
<dbReference type="SUPFAM" id="SSF51905">
    <property type="entry name" value="FAD/NAD(P)-binding domain"/>
    <property type="match status" value="1"/>
</dbReference>
<protein>
    <recommendedName>
        <fullName evidence="4">FAD-binding domain-containing protein</fullName>
    </recommendedName>
</protein>
<feature type="domain" description="FAD-binding" evidence="4">
    <location>
        <begin position="10"/>
        <end position="376"/>
    </location>
</feature>
<dbReference type="EMBL" id="JBAHYK010000050">
    <property type="protein sequence ID" value="KAL0579729.1"/>
    <property type="molecule type" value="Genomic_DNA"/>
</dbReference>
<dbReference type="InterPro" id="IPR036188">
    <property type="entry name" value="FAD/NAD-bd_sf"/>
</dbReference>
<keyword evidence="1" id="KW-0285">Flavoprotein</keyword>
<evidence type="ECO:0000313" key="6">
    <source>
        <dbReference type="Proteomes" id="UP001465976"/>
    </source>
</evidence>
<dbReference type="SUPFAM" id="SSF54373">
    <property type="entry name" value="FAD-linked reductases, C-terminal domain"/>
    <property type="match status" value="1"/>
</dbReference>
<dbReference type="PRINTS" id="PR00420">
    <property type="entry name" value="RNGMNOXGNASE"/>
</dbReference>
<evidence type="ECO:0000256" key="3">
    <source>
        <dbReference type="ARBA" id="ARBA00023002"/>
    </source>
</evidence>
<dbReference type="PANTHER" id="PTHR46720:SF3">
    <property type="entry name" value="FAD-BINDING DOMAIN-CONTAINING PROTEIN-RELATED"/>
    <property type="match status" value="1"/>
</dbReference>
<dbReference type="InterPro" id="IPR002938">
    <property type="entry name" value="FAD-bd"/>
</dbReference>
<keyword evidence="6" id="KW-1185">Reference proteome</keyword>
<dbReference type="InterPro" id="IPR051104">
    <property type="entry name" value="FAD_monoxygenase"/>
</dbReference>